<dbReference type="AlphaFoldDB" id="A0A835YTN7"/>
<keyword evidence="2" id="KW-1185">Reference proteome</keyword>
<dbReference type="Proteomes" id="UP000664859">
    <property type="component" value="Unassembled WGS sequence"/>
</dbReference>
<dbReference type="EMBL" id="JAFCMP010000336">
    <property type="protein sequence ID" value="KAG5181086.1"/>
    <property type="molecule type" value="Genomic_DNA"/>
</dbReference>
<organism evidence="1 2">
    <name type="scientific">Tribonema minus</name>
    <dbReference type="NCBI Taxonomy" id="303371"/>
    <lineage>
        <taxon>Eukaryota</taxon>
        <taxon>Sar</taxon>
        <taxon>Stramenopiles</taxon>
        <taxon>Ochrophyta</taxon>
        <taxon>PX clade</taxon>
        <taxon>Xanthophyceae</taxon>
        <taxon>Tribonematales</taxon>
        <taxon>Tribonemataceae</taxon>
        <taxon>Tribonema</taxon>
    </lineage>
</organism>
<gene>
    <name evidence="1" type="ORF">JKP88DRAFT_322391</name>
</gene>
<accession>A0A835YTN7</accession>
<reference evidence="1" key="1">
    <citation type="submission" date="2021-02" db="EMBL/GenBank/DDBJ databases">
        <title>First Annotated Genome of the Yellow-green Alga Tribonema minus.</title>
        <authorList>
            <person name="Mahan K.M."/>
        </authorList>
    </citation>
    <scope>NUCLEOTIDE SEQUENCE</scope>
    <source>
        <strain evidence="1">UTEX B ZZ1240</strain>
    </source>
</reference>
<comment type="caution">
    <text evidence="1">The sequence shown here is derived from an EMBL/GenBank/DDBJ whole genome shotgun (WGS) entry which is preliminary data.</text>
</comment>
<protein>
    <submittedName>
        <fullName evidence="1">Uncharacterized protein</fullName>
    </submittedName>
</protein>
<name>A0A835YTN7_9STRA</name>
<evidence type="ECO:0000313" key="1">
    <source>
        <dbReference type="EMBL" id="KAG5181086.1"/>
    </source>
</evidence>
<sequence length="160" mass="18029">MTKFGHQRGLYALACDEEACTHYEINTHGVVSRLWKVRCYHLAVSESDRTCNLHCPIKAATEKEIFMDHQSIFNAMRAVVEAPGYRLLKGYKNDFYVHDAKQLQDGWAVGAQYLWIVREHGTHLAHIGAHAKINEYASAALSTAMSSGSEYEIYHLSAKG</sequence>
<evidence type="ECO:0000313" key="2">
    <source>
        <dbReference type="Proteomes" id="UP000664859"/>
    </source>
</evidence>
<proteinExistence type="predicted"/>